<sequence>MDLKEIAREFAKISTPNISDALDRLRIKGGLLGITPVVEGVKMAGTAFTVRFIPASQTEYKPWKTYIDQAKEGDVIVIDNGGRDYCTVWGGLLTARARDLGIAGTVIDGVCRDVDVIRELRYPVFSRGRFMMTGKDRVQLAGLNEPINVAGLLVKPGDIIVGDDSGVVVVPQEKAEEVLKIAKEIHETEGKILEEVKRGIPLAEARAKHRYGELQRPRD</sequence>
<dbReference type="PANTHER" id="PTHR33254:SF4">
    <property type="entry name" value="4-HYDROXY-4-METHYL-2-OXOGLUTARATE ALDOLASE 3-RELATED"/>
    <property type="match status" value="1"/>
</dbReference>
<reference evidence="1" key="1">
    <citation type="journal article" date="2020" name="ISME J.">
        <title>Gammaproteobacteria mediating utilization of methyl-, sulfur- and petroleum organic compounds in deep ocean hydrothermal plumes.</title>
        <authorList>
            <person name="Zhou Z."/>
            <person name="Liu Y."/>
            <person name="Pan J."/>
            <person name="Cron B.R."/>
            <person name="Toner B.M."/>
            <person name="Anantharaman K."/>
            <person name="Breier J.A."/>
            <person name="Dick G.J."/>
            <person name="Li M."/>
        </authorList>
    </citation>
    <scope>NUCLEOTIDE SEQUENCE</scope>
    <source>
        <strain evidence="1">SZUA-1515</strain>
    </source>
</reference>
<accession>A0A832ZXI9</accession>
<organism evidence="1 2">
    <name type="scientific">Caldiarchaeum subterraneum</name>
    <dbReference type="NCBI Taxonomy" id="311458"/>
    <lineage>
        <taxon>Archaea</taxon>
        <taxon>Nitrososphaerota</taxon>
        <taxon>Candidatus Caldarchaeales</taxon>
        <taxon>Candidatus Caldarchaeaceae</taxon>
        <taxon>Candidatus Caldarchaeum</taxon>
    </lineage>
</organism>
<dbReference type="PANTHER" id="PTHR33254">
    <property type="entry name" value="4-HYDROXY-4-METHYL-2-OXOGLUTARATE ALDOLASE 3-RELATED"/>
    <property type="match status" value="1"/>
</dbReference>
<dbReference type="GO" id="GO:0008948">
    <property type="term" value="F:oxaloacetate decarboxylase activity"/>
    <property type="evidence" value="ECO:0007669"/>
    <property type="project" value="TreeGrafter"/>
</dbReference>
<dbReference type="InterPro" id="IPR036704">
    <property type="entry name" value="RraA/RraA-like_sf"/>
</dbReference>
<dbReference type="AlphaFoldDB" id="A0A832ZXI9"/>
<dbReference type="SUPFAM" id="SSF89562">
    <property type="entry name" value="RraA-like"/>
    <property type="match status" value="1"/>
</dbReference>
<dbReference type="CDD" id="cd16841">
    <property type="entry name" value="RraA_family"/>
    <property type="match status" value="1"/>
</dbReference>
<proteinExistence type="predicted"/>
<dbReference type="InterPro" id="IPR005493">
    <property type="entry name" value="RraA/RraA-like"/>
</dbReference>
<dbReference type="Gene3D" id="3.50.30.40">
    <property type="entry name" value="Ribonuclease E inhibitor RraA/RraA-like"/>
    <property type="match status" value="1"/>
</dbReference>
<dbReference type="GO" id="GO:0047443">
    <property type="term" value="F:4-hydroxy-4-methyl-2-oxoglutarate aldolase activity"/>
    <property type="evidence" value="ECO:0007669"/>
    <property type="project" value="TreeGrafter"/>
</dbReference>
<dbReference type="EMBL" id="DQVM01000142">
    <property type="protein sequence ID" value="HIQ30366.1"/>
    <property type="molecule type" value="Genomic_DNA"/>
</dbReference>
<dbReference type="Proteomes" id="UP000608579">
    <property type="component" value="Unassembled WGS sequence"/>
</dbReference>
<name>A0A832ZXI9_CALS0</name>
<protein>
    <submittedName>
        <fullName evidence="1">RraA family protein</fullName>
    </submittedName>
</protein>
<gene>
    <name evidence="1" type="ORF">EYH45_07370</name>
</gene>
<evidence type="ECO:0000313" key="1">
    <source>
        <dbReference type="EMBL" id="HIQ30366.1"/>
    </source>
</evidence>
<evidence type="ECO:0000313" key="2">
    <source>
        <dbReference type="Proteomes" id="UP000608579"/>
    </source>
</evidence>
<comment type="caution">
    <text evidence="1">The sequence shown here is derived from an EMBL/GenBank/DDBJ whole genome shotgun (WGS) entry which is preliminary data.</text>
</comment>
<dbReference type="Pfam" id="PF03737">
    <property type="entry name" value="RraA-like"/>
    <property type="match status" value="1"/>
</dbReference>